<dbReference type="InterPro" id="IPR011467">
    <property type="entry name" value="DUF1573"/>
</dbReference>
<evidence type="ECO:0000313" key="1">
    <source>
        <dbReference type="EMBL" id="AZS30619.1"/>
    </source>
</evidence>
<organism evidence="1 2">
    <name type="scientific">Butyricimonas faecalis</name>
    <dbReference type="NCBI Taxonomy" id="2093856"/>
    <lineage>
        <taxon>Bacteria</taxon>
        <taxon>Pseudomonadati</taxon>
        <taxon>Bacteroidota</taxon>
        <taxon>Bacteroidia</taxon>
        <taxon>Bacteroidales</taxon>
        <taxon>Odoribacteraceae</taxon>
        <taxon>Butyricimonas</taxon>
    </lineage>
</organism>
<dbReference type="Pfam" id="PF07610">
    <property type="entry name" value="DUF1573"/>
    <property type="match status" value="1"/>
</dbReference>
<dbReference type="Proteomes" id="UP000270673">
    <property type="component" value="Chromosome"/>
</dbReference>
<dbReference type="EMBL" id="CP032819">
    <property type="protein sequence ID" value="AZS30619.1"/>
    <property type="molecule type" value="Genomic_DNA"/>
</dbReference>
<dbReference type="PANTHER" id="PTHR37833">
    <property type="entry name" value="LIPOPROTEIN-RELATED"/>
    <property type="match status" value="1"/>
</dbReference>
<sequence>MKVKLLLICLIILCSCNRDINSCNNCKTMIGKLLFEVNKIEWGEVCIGKDYENIVRVYNPTHKDISMKIFTCLPELRVVKFGSDSLNCASKEVVLSALACDTLRFTFMPRDTSLIGDYSKGIFLEIDGEVYMKPIEMRAEVLENFDSLTSKELLSVPTIDVEKDTFSFGTITVKVTIPVKITNKGKRNLIIRKVESDCTCTAAIIGNRIVGINDSVILKIVFRPMGRYGRQYKTIKLYCNDPHLPVIKLIIHGDVTVN</sequence>
<reference evidence="1 2" key="1">
    <citation type="submission" date="2018-10" db="EMBL/GenBank/DDBJ databases">
        <title>Butyricimonas faecalis sp. nov., isolated from human faeces and emended description of the genus Butyricimonas.</title>
        <authorList>
            <person name="Le Roy T."/>
            <person name="Van der Smissen P."/>
            <person name="Paquot A."/>
            <person name="Delzenne N."/>
            <person name="Muccioli G."/>
            <person name="Collet J.-F."/>
            <person name="Cani P.D."/>
        </authorList>
    </citation>
    <scope>NUCLEOTIDE SEQUENCE [LARGE SCALE GENOMIC DNA]</scope>
    <source>
        <strain evidence="1 2">H184</strain>
    </source>
</reference>
<protein>
    <submittedName>
        <fullName evidence="1">DUF1573 domain-containing protein</fullName>
    </submittedName>
</protein>
<proteinExistence type="predicted"/>
<dbReference type="KEGG" id="buy:D8S85_14395"/>
<dbReference type="AlphaFoldDB" id="A0A3Q9IQH0"/>
<dbReference type="OrthoDB" id="1466304at2"/>
<dbReference type="InterPro" id="IPR013783">
    <property type="entry name" value="Ig-like_fold"/>
</dbReference>
<gene>
    <name evidence="1" type="ORF">D8S85_14395</name>
</gene>
<dbReference type="PANTHER" id="PTHR37833:SF1">
    <property type="entry name" value="SIGNAL PEPTIDE PROTEIN"/>
    <property type="match status" value="1"/>
</dbReference>
<dbReference type="PROSITE" id="PS51257">
    <property type="entry name" value="PROKAR_LIPOPROTEIN"/>
    <property type="match status" value="1"/>
</dbReference>
<keyword evidence="2" id="KW-1185">Reference proteome</keyword>
<accession>A0A3Q9IQH0</accession>
<dbReference type="Gene3D" id="2.60.40.10">
    <property type="entry name" value="Immunoglobulins"/>
    <property type="match status" value="1"/>
</dbReference>
<name>A0A3Q9IQH0_9BACT</name>
<evidence type="ECO:0000313" key="2">
    <source>
        <dbReference type="Proteomes" id="UP000270673"/>
    </source>
</evidence>